<dbReference type="AlphaFoldDB" id="A0A9P9ABQ4"/>
<evidence type="ECO:0000313" key="3">
    <source>
        <dbReference type="Proteomes" id="UP000770015"/>
    </source>
</evidence>
<gene>
    <name evidence="2" type="ORF">F5X68DRAFT_253757</name>
</gene>
<proteinExistence type="predicted"/>
<dbReference type="Proteomes" id="UP000770015">
    <property type="component" value="Unassembled WGS sequence"/>
</dbReference>
<evidence type="ECO:0000313" key="2">
    <source>
        <dbReference type="EMBL" id="KAH6689434.1"/>
    </source>
</evidence>
<keyword evidence="3" id="KW-1185">Reference proteome</keyword>
<dbReference type="EMBL" id="JAGSXJ010000007">
    <property type="protein sequence ID" value="KAH6689434.1"/>
    <property type="molecule type" value="Genomic_DNA"/>
</dbReference>
<feature type="compositionally biased region" description="Polar residues" evidence="1">
    <location>
        <begin position="1"/>
        <end position="11"/>
    </location>
</feature>
<protein>
    <submittedName>
        <fullName evidence="2">Uncharacterized protein</fullName>
    </submittedName>
</protein>
<comment type="caution">
    <text evidence="2">The sequence shown here is derived from an EMBL/GenBank/DDBJ whole genome shotgun (WGS) entry which is preliminary data.</text>
</comment>
<feature type="non-terminal residue" evidence="2">
    <location>
        <position position="364"/>
    </location>
</feature>
<sequence>SRSQSTVPSYHTNDHKRHTSSVDDSEFSRNISISVADKMDRVHAAEDTLGPRQLLAIAFLDYRTPVPAFPGTSRKRNASQPTEWVTQKILAPIHARINRSINLPQGASVQQRIDAQIEHWFQGGLPFNKILVHCRIHYVVENKLAVMCTEAAVVAFWQSVFGGPLERLLHLLVELRLIDGLPTDAQVTARPEYTESIEIDAKLRAMTTAGVPKRKKDDGVRQTRLDRGFFVDITLADGTTQRKCVLVIEFKNTTMRITNSSRLAFIATFTGTRHAIVFDGIHIVLKVFVDLEYYDKNTTASTSSIECGKEIILAVINITTMGRGRALTALSGFMREALAATFGQMPSDGQINDQLENLLQSLGL</sequence>
<evidence type="ECO:0000256" key="1">
    <source>
        <dbReference type="SAM" id="MobiDB-lite"/>
    </source>
</evidence>
<reference evidence="2" key="1">
    <citation type="journal article" date="2021" name="Nat. Commun.">
        <title>Genetic determinants of endophytism in the Arabidopsis root mycobiome.</title>
        <authorList>
            <person name="Mesny F."/>
            <person name="Miyauchi S."/>
            <person name="Thiergart T."/>
            <person name="Pickel B."/>
            <person name="Atanasova L."/>
            <person name="Karlsson M."/>
            <person name="Huettel B."/>
            <person name="Barry K.W."/>
            <person name="Haridas S."/>
            <person name="Chen C."/>
            <person name="Bauer D."/>
            <person name="Andreopoulos W."/>
            <person name="Pangilinan J."/>
            <person name="LaButti K."/>
            <person name="Riley R."/>
            <person name="Lipzen A."/>
            <person name="Clum A."/>
            <person name="Drula E."/>
            <person name="Henrissat B."/>
            <person name="Kohler A."/>
            <person name="Grigoriev I.V."/>
            <person name="Martin F.M."/>
            <person name="Hacquard S."/>
        </authorList>
    </citation>
    <scope>NUCLEOTIDE SEQUENCE</scope>
    <source>
        <strain evidence="2">MPI-SDFR-AT-0117</strain>
    </source>
</reference>
<feature type="region of interest" description="Disordered" evidence="1">
    <location>
        <begin position="1"/>
        <end position="26"/>
    </location>
</feature>
<organism evidence="2 3">
    <name type="scientific">Plectosphaerella plurivora</name>
    <dbReference type="NCBI Taxonomy" id="936078"/>
    <lineage>
        <taxon>Eukaryota</taxon>
        <taxon>Fungi</taxon>
        <taxon>Dikarya</taxon>
        <taxon>Ascomycota</taxon>
        <taxon>Pezizomycotina</taxon>
        <taxon>Sordariomycetes</taxon>
        <taxon>Hypocreomycetidae</taxon>
        <taxon>Glomerellales</taxon>
        <taxon>Plectosphaerellaceae</taxon>
        <taxon>Plectosphaerella</taxon>
    </lineage>
</organism>
<accession>A0A9P9ABQ4</accession>
<name>A0A9P9ABQ4_9PEZI</name>